<dbReference type="InterPro" id="IPR013766">
    <property type="entry name" value="Thioredoxin_domain"/>
</dbReference>
<sequence length="258" mass="29726">MASVTEEQKEAARMRVREEMASQQNMNQMESLAHKREQIMANNVLHMLQGVESKMDEDLQKMNDLASMSEADLDSMRDKRKEQLRKLAAKKTEWRAQGHGEYREVKGEKEFFAEVKNSERVVVHFFRSASIRCNVIDRHFSDLAPEHLETKFIKIDAEKSPFLVERLHIWMMPSIVICINGRTEHTIAGLDEFGGVDDFSTEMCAYVLGTHKAINHHGKAPEDPTSSESAVSRFEKRSKSVKQSAHSKTIDQDDDWWD</sequence>
<dbReference type="CDD" id="cd02989">
    <property type="entry name" value="Phd_like_TxnDC9"/>
    <property type="match status" value="1"/>
</dbReference>
<dbReference type="SUPFAM" id="SSF52833">
    <property type="entry name" value="Thioredoxin-like"/>
    <property type="match status" value="1"/>
</dbReference>
<evidence type="ECO:0000313" key="3">
    <source>
        <dbReference type="EMBL" id="CAE0436412.1"/>
    </source>
</evidence>
<dbReference type="PANTHER" id="PTHR21148">
    <property type="entry name" value="THIOREDOXIN DOMAIN-CONTAINING PROTEIN 9"/>
    <property type="match status" value="1"/>
</dbReference>
<evidence type="ECO:0000256" key="1">
    <source>
        <dbReference type="SAM" id="MobiDB-lite"/>
    </source>
</evidence>
<dbReference type="InterPro" id="IPR036249">
    <property type="entry name" value="Thioredoxin-like_sf"/>
</dbReference>
<dbReference type="AlphaFoldDB" id="A0A7S3PCV8"/>
<name>A0A7S3PCV8_9STRA</name>
<accession>A0A7S3PCV8</accession>
<protein>
    <recommendedName>
        <fullName evidence="2">Thioredoxin domain-containing protein</fullName>
    </recommendedName>
</protein>
<dbReference type="Gene3D" id="3.40.30.10">
    <property type="entry name" value="Glutaredoxin"/>
    <property type="match status" value="1"/>
</dbReference>
<feature type="domain" description="Thioredoxin" evidence="2">
    <location>
        <begin position="108"/>
        <end position="190"/>
    </location>
</feature>
<feature type="region of interest" description="Disordered" evidence="1">
    <location>
        <begin position="216"/>
        <end position="258"/>
    </location>
</feature>
<dbReference type="EMBL" id="HBIN01008976">
    <property type="protein sequence ID" value="CAE0436412.1"/>
    <property type="molecule type" value="Transcribed_RNA"/>
</dbReference>
<gene>
    <name evidence="3" type="ORF">ASTO00021_LOCUS6673</name>
</gene>
<proteinExistence type="predicted"/>
<dbReference type="Pfam" id="PF00085">
    <property type="entry name" value="Thioredoxin"/>
    <property type="match status" value="1"/>
</dbReference>
<evidence type="ECO:0000259" key="2">
    <source>
        <dbReference type="Pfam" id="PF00085"/>
    </source>
</evidence>
<reference evidence="3" key="1">
    <citation type="submission" date="2021-01" db="EMBL/GenBank/DDBJ databases">
        <authorList>
            <person name="Corre E."/>
            <person name="Pelletier E."/>
            <person name="Niang G."/>
            <person name="Scheremetjew M."/>
            <person name="Finn R."/>
            <person name="Kale V."/>
            <person name="Holt S."/>
            <person name="Cochrane G."/>
            <person name="Meng A."/>
            <person name="Brown T."/>
            <person name="Cohen L."/>
        </authorList>
    </citation>
    <scope>NUCLEOTIDE SEQUENCE</scope>
    <source>
        <strain evidence="3">GSBS06</strain>
    </source>
</reference>
<organism evidence="3">
    <name type="scientific">Aplanochytrium stocchinoi</name>
    <dbReference type="NCBI Taxonomy" id="215587"/>
    <lineage>
        <taxon>Eukaryota</taxon>
        <taxon>Sar</taxon>
        <taxon>Stramenopiles</taxon>
        <taxon>Bigyra</taxon>
        <taxon>Labyrinthulomycetes</taxon>
        <taxon>Thraustochytrida</taxon>
        <taxon>Thraustochytriidae</taxon>
        <taxon>Aplanochytrium</taxon>
    </lineage>
</organism>